<name>A0ABQ9YRM3_9CRUS</name>
<dbReference type="EMBL" id="JAOYFB010000001">
    <property type="protein sequence ID" value="KAK4003274.1"/>
    <property type="molecule type" value="Genomic_DNA"/>
</dbReference>
<dbReference type="Proteomes" id="UP001234178">
    <property type="component" value="Unassembled WGS sequence"/>
</dbReference>
<evidence type="ECO:0000313" key="2">
    <source>
        <dbReference type="EMBL" id="KAK4003274.1"/>
    </source>
</evidence>
<keyword evidence="3" id="KW-1185">Reference proteome</keyword>
<dbReference type="SUPFAM" id="SSF56815">
    <property type="entry name" value="Sec1/munc18-like (SM) proteins"/>
    <property type="match status" value="1"/>
</dbReference>
<evidence type="ECO:0000313" key="3">
    <source>
        <dbReference type="Proteomes" id="UP001234178"/>
    </source>
</evidence>
<dbReference type="InterPro" id="IPR036045">
    <property type="entry name" value="Sec1-like_sf"/>
</dbReference>
<dbReference type="InterPro" id="IPR043155">
    <property type="entry name" value="VPS33_dom3b"/>
</dbReference>
<accession>A0ABQ9YRM3</accession>
<evidence type="ECO:0008006" key="4">
    <source>
        <dbReference type="Google" id="ProtNLM"/>
    </source>
</evidence>
<reference evidence="2 3" key="1">
    <citation type="journal article" date="2023" name="Nucleic Acids Res.">
        <title>The hologenome of Daphnia magna reveals possible DNA methylation and microbiome-mediated evolution of the host genome.</title>
        <authorList>
            <person name="Chaturvedi A."/>
            <person name="Li X."/>
            <person name="Dhandapani V."/>
            <person name="Marshall H."/>
            <person name="Kissane S."/>
            <person name="Cuenca-Cambronero M."/>
            <person name="Asole G."/>
            <person name="Calvet F."/>
            <person name="Ruiz-Romero M."/>
            <person name="Marangio P."/>
            <person name="Guigo R."/>
            <person name="Rago D."/>
            <person name="Mirbahai L."/>
            <person name="Eastwood N."/>
            <person name="Colbourne J.K."/>
            <person name="Zhou J."/>
            <person name="Mallon E."/>
            <person name="Orsini L."/>
        </authorList>
    </citation>
    <scope>NUCLEOTIDE SEQUENCE [LARGE SCALE GENOMIC DNA]</scope>
    <source>
        <strain evidence="2">LRV0_1</strain>
    </source>
</reference>
<dbReference type="Gene3D" id="1.25.40.850">
    <property type="match status" value="1"/>
</dbReference>
<dbReference type="InterPro" id="IPR027482">
    <property type="entry name" value="Sec1-like_dom2"/>
</dbReference>
<dbReference type="Gene3D" id="3.40.50.1910">
    <property type="match status" value="1"/>
</dbReference>
<dbReference type="Pfam" id="PF00995">
    <property type="entry name" value="Sec1"/>
    <property type="match status" value="1"/>
</dbReference>
<comment type="caution">
    <text evidence="2">The sequence shown here is derived from an EMBL/GenBank/DDBJ whole genome shotgun (WGS) entry which is preliminary data.</text>
</comment>
<dbReference type="InterPro" id="IPR001619">
    <property type="entry name" value="Sec1-like"/>
</dbReference>
<comment type="similarity">
    <text evidence="1">Belongs to the STXBP/unc-18/SEC1 family.</text>
</comment>
<proteinExistence type="inferred from homology"/>
<dbReference type="PANTHER" id="PTHR11679">
    <property type="entry name" value="VESICLE PROTEIN SORTING-ASSOCIATED"/>
    <property type="match status" value="1"/>
</dbReference>
<organism evidence="2 3">
    <name type="scientific">Daphnia magna</name>
    <dbReference type="NCBI Taxonomy" id="35525"/>
    <lineage>
        <taxon>Eukaryota</taxon>
        <taxon>Metazoa</taxon>
        <taxon>Ecdysozoa</taxon>
        <taxon>Arthropoda</taxon>
        <taxon>Crustacea</taxon>
        <taxon>Branchiopoda</taxon>
        <taxon>Diplostraca</taxon>
        <taxon>Cladocera</taxon>
        <taxon>Anomopoda</taxon>
        <taxon>Daphniidae</taxon>
        <taxon>Daphnia</taxon>
    </lineage>
</organism>
<gene>
    <name evidence="2" type="ORF">OUZ56_005046</name>
</gene>
<evidence type="ECO:0000256" key="1">
    <source>
        <dbReference type="ARBA" id="ARBA00009884"/>
    </source>
</evidence>
<protein>
    <recommendedName>
        <fullName evidence="4">Vacuolar protein sorting-associated protein 33B</fullName>
    </recommendedName>
</protein>
<sequence>MKNFVSHDLKRIQSQQKSLALHISACEIVMKRQSGILEELLELQEDAMSGTKMKEYLAFLEDSIARQFNLATILRLCCLHSIMDDGLPEKEYHFLQRRLLQAYGYRHLATLHYLQRLGLFNQRDSKMISLEPLLPDRLARVAHAASFRSERMRFRKICQRLNLLPLDESSQPNPCAKSGQHSSYVFRGVYTPLVYHFVERCLKEKEPSFGDYVRCFGNNLQIGDCSHPQWGALRKILVCFIGGVTSAEVASLDILSRQLGRKIVSNSLGVLEKAKTQTSSV</sequence>